<reference evidence="1" key="2">
    <citation type="journal article" date="2010" name="Nature">
        <title>Comparative genomics reveals mobile pathogenicity chromosomes in Fusarium.</title>
        <authorList>
            <person name="Ma L.J."/>
            <person name="van der Does H.C."/>
            <person name="Borkovich K.A."/>
            <person name="Coleman J.J."/>
            <person name="Daboussi M.J."/>
            <person name="Di Pietro A."/>
            <person name="Dufresne M."/>
            <person name="Freitag M."/>
            <person name="Grabherr M."/>
            <person name="Henrissat B."/>
            <person name="Houterman P.M."/>
            <person name="Kang S."/>
            <person name="Shim W.B."/>
            <person name="Woloshuk C."/>
            <person name="Xie X."/>
            <person name="Xu J.R."/>
            <person name="Antoniw J."/>
            <person name="Baker S.E."/>
            <person name="Bluhm B.H."/>
            <person name="Breakspear A."/>
            <person name="Brown D.W."/>
            <person name="Butchko R.A."/>
            <person name="Chapman S."/>
            <person name="Coulson R."/>
            <person name="Coutinho P.M."/>
            <person name="Danchin E.G."/>
            <person name="Diener A."/>
            <person name="Gale L.R."/>
            <person name="Gardiner D.M."/>
            <person name="Goff S."/>
            <person name="Hammond-Kosack K.E."/>
            <person name="Hilburn K."/>
            <person name="Hua-Van A."/>
            <person name="Jonkers W."/>
            <person name="Kazan K."/>
            <person name="Kodira C.D."/>
            <person name="Koehrsen M."/>
            <person name="Kumar L."/>
            <person name="Lee Y.H."/>
            <person name="Li L."/>
            <person name="Manners J.M."/>
            <person name="Miranda-Saavedra D."/>
            <person name="Mukherjee M."/>
            <person name="Park G."/>
            <person name="Park J."/>
            <person name="Park S.Y."/>
            <person name="Proctor R.H."/>
            <person name="Regev A."/>
            <person name="Ruiz-Roldan M.C."/>
            <person name="Sain D."/>
            <person name="Sakthikumar S."/>
            <person name="Sykes S."/>
            <person name="Schwartz D.C."/>
            <person name="Turgeon B.G."/>
            <person name="Wapinski I."/>
            <person name="Yoder O."/>
            <person name="Young S."/>
            <person name="Zeng Q."/>
            <person name="Zhou S."/>
            <person name="Galagan J."/>
            <person name="Cuomo C.A."/>
            <person name="Kistler H.C."/>
            <person name="Rep M."/>
        </authorList>
    </citation>
    <scope>NUCLEOTIDE SEQUENCE [LARGE SCALE GENOMIC DNA]</scope>
    <source>
        <strain evidence="1">4287</strain>
    </source>
</reference>
<protein>
    <submittedName>
        <fullName evidence="1">Uncharacterized protein</fullName>
    </submittedName>
</protein>
<evidence type="ECO:0000313" key="1">
    <source>
        <dbReference type="EMBL" id="KNB18630.1"/>
    </source>
</evidence>
<organism evidence="1 2">
    <name type="scientific">Fusarium oxysporum f. sp. lycopersici (strain 4287 / CBS 123668 / FGSC 9935 / NRRL 34936)</name>
    <name type="common">Fusarium vascular wilt of tomato</name>
    <dbReference type="NCBI Taxonomy" id="426428"/>
    <lineage>
        <taxon>Eukaryota</taxon>
        <taxon>Fungi</taxon>
        <taxon>Dikarya</taxon>
        <taxon>Ascomycota</taxon>
        <taxon>Pezizomycotina</taxon>
        <taxon>Sordariomycetes</taxon>
        <taxon>Hypocreomycetidae</taxon>
        <taxon>Hypocreales</taxon>
        <taxon>Nectriaceae</taxon>
        <taxon>Fusarium</taxon>
        <taxon>Fusarium oxysporum species complex</taxon>
    </lineage>
</organism>
<sequence length="206" mass="22745">MPYDISLSARIRSVEILQVSSTLFDTSGRRCRSVPLILSTSHRVLPCLRRSRYFSADIDIRLMYTPPCEIAKGKHRNSSNRASTLASLKVDGSSLATARSVVASSITIDRTSIPRRDPTSVPAIRASRLVHNTVPCDVQGTYLYRFWFSFDPSPLNCRPTPNNLRLSALSRTSSHFGRLSISLRTASSRSVPSSCSSTPSFLPIVL</sequence>
<gene>
    <name evidence="1" type="ORF">FOXG_22311</name>
</gene>
<proteinExistence type="predicted"/>
<name>A0A0J9W7B6_FUSO4</name>
<dbReference type="Proteomes" id="UP000009097">
    <property type="component" value="Unassembled WGS sequence"/>
</dbReference>
<dbReference type="AlphaFoldDB" id="A0A0J9W7B6"/>
<reference evidence="1" key="1">
    <citation type="submission" date="2007-04" db="EMBL/GenBank/DDBJ databases">
        <authorList>
            <consortium name="The Broad Institute Genome Sequencing Platform"/>
            <person name="Birren B."/>
            <person name="Lander E."/>
            <person name="Galagan J."/>
            <person name="Nusbaum C."/>
            <person name="Devon K."/>
            <person name="Ma L.-J."/>
            <person name="Jaffe D."/>
            <person name="Butler J."/>
            <person name="Alvarez P."/>
            <person name="Gnerre S."/>
            <person name="Grabherr M."/>
            <person name="Kleber M."/>
            <person name="Mauceli E."/>
            <person name="Brockman W."/>
            <person name="MacCallum I.A."/>
            <person name="Young S."/>
            <person name="LaButti K."/>
            <person name="DeCaprio D."/>
            <person name="Crawford M."/>
            <person name="Koehrsen M."/>
            <person name="Engels R."/>
            <person name="Montgomery P."/>
            <person name="Pearson M."/>
            <person name="Howarth C."/>
            <person name="Larson L."/>
            <person name="White J."/>
            <person name="O'Leary S."/>
            <person name="Kodira C."/>
            <person name="Zeng Q."/>
            <person name="Yandava C."/>
            <person name="Alvarado L."/>
            <person name="Kistler C."/>
            <person name="Shim W.-B."/>
            <person name="Kang S."/>
            <person name="Woloshuk C."/>
        </authorList>
    </citation>
    <scope>NUCLEOTIDE SEQUENCE</scope>
    <source>
        <strain evidence="1">4287</strain>
    </source>
</reference>
<dbReference type="RefSeq" id="XP_018256675.1">
    <property type="nucleotide sequence ID" value="XM_018402713.1"/>
</dbReference>
<dbReference type="EMBL" id="DS231727">
    <property type="protein sequence ID" value="KNB18630.1"/>
    <property type="molecule type" value="Genomic_DNA"/>
</dbReference>
<evidence type="ECO:0000313" key="2">
    <source>
        <dbReference type="Proteomes" id="UP000009097"/>
    </source>
</evidence>
<dbReference type="GeneID" id="28963017"/>
<dbReference type="VEuPathDB" id="FungiDB:FOXG_22311"/>
<dbReference type="KEGG" id="fox:FOXG_22311"/>
<accession>A0A0J9W7B6</accession>